<evidence type="ECO:0000256" key="9">
    <source>
        <dbReference type="PROSITE-ProRule" id="PRU01091"/>
    </source>
</evidence>
<dbReference type="InterPro" id="IPR001867">
    <property type="entry name" value="OmpR/PhoB-type_DNA-bd"/>
</dbReference>
<dbReference type="GO" id="GO:0032993">
    <property type="term" value="C:protein-DNA complex"/>
    <property type="evidence" value="ECO:0007669"/>
    <property type="project" value="TreeGrafter"/>
</dbReference>
<name>A0A9D2ACG5_9FIRM</name>
<evidence type="ECO:0000256" key="4">
    <source>
        <dbReference type="ARBA" id="ARBA00023015"/>
    </source>
</evidence>
<feature type="domain" description="Response regulatory" evidence="10">
    <location>
        <begin position="3"/>
        <end position="115"/>
    </location>
</feature>
<accession>A0A9D2ACG5</accession>
<dbReference type="Gene3D" id="3.40.50.2300">
    <property type="match status" value="1"/>
</dbReference>
<evidence type="ECO:0000313" key="13">
    <source>
        <dbReference type="Proteomes" id="UP000824193"/>
    </source>
</evidence>
<dbReference type="Pfam" id="PF00072">
    <property type="entry name" value="Response_reg"/>
    <property type="match status" value="1"/>
</dbReference>
<dbReference type="InterPro" id="IPR039420">
    <property type="entry name" value="WalR-like"/>
</dbReference>
<dbReference type="InterPro" id="IPR036388">
    <property type="entry name" value="WH-like_DNA-bd_sf"/>
</dbReference>
<protein>
    <recommendedName>
        <fullName evidence="1">Stage 0 sporulation protein A homolog</fullName>
    </recommendedName>
</protein>
<dbReference type="PROSITE" id="PS51755">
    <property type="entry name" value="OMPR_PHOB"/>
    <property type="match status" value="1"/>
</dbReference>
<evidence type="ECO:0000256" key="5">
    <source>
        <dbReference type="ARBA" id="ARBA00023125"/>
    </source>
</evidence>
<reference evidence="12" key="2">
    <citation type="submission" date="2021-04" db="EMBL/GenBank/DDBJ databases">
        <authorList>
            <person name="Gilroy R."/>
        </authorList>
    </citation>
    <scope>NUCLEOTIDE SEQUENCE</scope>
    <source>
        <strain evidence="12">2239</strain>
    </source>
</reference>
<dbReference type="InterPro" id="IPR001789">
    <property type="entry name" value="Sig_transdc_resp-reg_receiver"/>
</dbReference>
<dbReference type="SMART" id="SM00862">
    <property type="entry name" value="Trans_reg_C"/>
    <property type="match status" value="1"/>
</dbReference>
<comment type="caution">
    <text evidence="12">The sequence shown here is derived from an EMBL/GenBank/DDBJ whole genome shotgun (WGS) entry which is preliminary data.</text>
</comment>
<dbReference type="SMART" id="SM00448">
    <property type="entry name" value="REC"/>
    <property type="match status" value="1"/>
</dbReference>
<evidence type="ECO:0000256" key="2">
    <source>
        <dbReference type="ARBA" id="ARBA00022553"/>
    </source>
</evidence>
<evidence type="ECO:0000256" key="7">
    <source>
        <dbReference type="ARBA" id="ARBA00024867"/>
    </source>
</evidence>
<feature type="DNA-binding region" description="OmpR/PhoB-type" evidence="9">
    <location>
        <begin position="121"/>
        <end position="216"/>
    </location>
</feature>
<dbReference type="GO" id="GO:0005829">
    <property type="term" value="C:cytosol"/>
    <property type="evidence" value="ECO:0007669"/>
    <property type="project" value="TreeGrafter"/>
</dbReference>
<evidence type="ECO:0000259" key="10">
    <source>
        <dbReference type="PROSITE" id="PS50110"/>
    </source>
</evidence>
<evidence type="ECO:0000313" key="12">
    <source>
        <dbReference type="EMBL" id="HIX04688.1"/>
    </source>
</evidence>
<keyword evidence="2 8" id="KW-0597">Phosphoprotein</keyword>
<dbReference type="FunFam" id="3.40.50.2300:FF:000001">
    <property type="entry name" value="DNA-binding response regulator PhoB"/>
    <property type="match status" value="1"/>
</dbReference>
<dbReference type="InterPro" id="IPR011006">
    <property type="entry name" value="CheY-like_superfamily"/>
</dbReference>
<evidence type="ECO:0000256" key="3">
    <source>
        <dbReference type="ARBA" id="ARBA00023012"/>
    </source>
</evidence>
<dbReference type="GO" id="GO:0006355">
    <property type="term" value="P:regulation of DNA-templated transcription"/>
    <property type="evidence" value="ECO:0007669"/>
    <property type="project" value="InterPro"/>
</dbReference>
<keyword evidence="3" id="KW-0902">Two-component regulatory system</keyword>
<feature type="domain" description="OmpR/PhoB-type" evidence="11">
    <location>
        <begin position="121"/>
        <end position="216"/>
    </location>
</feature>
<comment type="function">
    <text evidence="7">May play the central regulatory role in sporulation. It may be an element of the effector pathway responsible for the activation of sporulation genes in response to nutritional stress. Spo0A may act in concert with spo0H (a sigma factor) to control the expression of some genes that are critical to the sporulation process.</text>
</comment>
<dbReference type="SUPFAM" id="SSF52172">
    <property type="entry name" value="CheY-like"/>
    <property type="match status" value="1"/>
</dbReference>
<dbReference type="CDD" id="cd17574">
    <property type="entry name" value="REC_OmpR"/>
    <property type="match status" value="1"/>
</dbReference>
<dbReference type="EMBL" id="DXFW01000002">
    <property type="protein sequence ID" value="HIX04688.1"/>
    <property type="molecule type" value="Genomic_DNA"/>
</dbReference>
<dbReference type="Proteomes" id="UP000824193">
    <property type="component" value="Unassembled WGS sequence"/>
</dbReference>
<evidence type="ECO:0000256" key="6">
    <source>
        <dbReference type="ARBA" id="ARBA00023163"/>
    </source>
</evidence>
<evidence type="ECO:0000259" key="11">
    <source>
        <dbReference type="PROSITE" id="PS51755"/>
    </source>
</evidence>
<dbReference type="PROSITE" id="PS50110">
    <property type="entry name" value="RESPONSE_REGULATORY"/>
    <property type="match status" value="1"/>
</dbReference>
<keyword evidence="5 9" id="KW-0238">DNA-binding</keyword>
<feature type="modified residue" description="4-aspartylphosphate" evidence="8">
    <location>
        <position position="52"/>
    </location>
</feature>
<dbReference type="GO" id="GO:0000156">
    <property type="term" value="F:phosphorelay response regulator activity"/>
    <property type="evidence" value="ECO:0007669"/>
    <property type="project" value="TreeGrafter"/>
</dbReference>
<gene>
    <name evidence="12" type="ORF">H9865_01060</name>
</gene>
<dbReference type="Gene3D" id="1.10.10.10">
    <property type="entry name" value="Winged helix-like DNA-binding domain superfamily/Winged helix DNA-binding domain"/>
    <property type="match status" value="1"/>
</dbReference>
<evidence type="ECO:0000256" key="8">
    <source>
        <dbReference type="PROSITE-ProRule" id="PRU00169"/>
    </source>
</evidence>
<dbReference type="AlphaFoldDB" id="A0A9D2ACG5"/>
<dbReference type="PANTHER" id="PTHR48111:SF1">
    <property type="entry name" value="TWO-COMPONENT RESPONSE REGULATOR ORR33"/>
    <property type="match status" value="1"/>
</dbReference>
<proteinExistence type="predicted"/>
<keyword evidence="6" id="KW-0804">Transcription</keyword>
<dbReference type="Pfam" id="PF00486">
    <property type="entry name" value="Trans_reg_C"/>
    <property type="match status" value="1"/>
</dbReference>
<dbReference type="PANTHER" id="PTHR48111">
    <property type="entry name" value="REGULATOR OF RPOS"/>
    <property type="match status" value="1"/>
</dbReference>
<keyword evidence="4" id="KW-0805">Transcription regulation</keyword>
<evidence type="ECO:0000256" key="1">
    <source>
        <dbReference type="ARBA" id="ARBA00018672"/>
    </source>
</evidence>
<sequence length="217" mass="24416">MAKILIVDDEAAIADLIELTLAQAGYKCDTAASGTEAEDKLEKTQYDLVLLDVMLPQISGFELMEYLQPAGTPVIFLTAKGTLADRVRGLRLGADDYIVKPFEPMELIARVEAVLRRTGRLGTVRVFGLEVDPAGRTVKREGVPVALTPREFDLFLLLVRNRGLALYRDVIYERVWGDIAEDDTRTLDLHIQRLRKKLGLHKEIRTVYKIGYMLEAE</sequence>
<dbReference type="CDD" id="cd00383">
    <property type="entry name" value="trans_reg_C"/>
    <property type="match status" value="1"/>
</dbReference>
<reference evidence="12" key="1">
    <citation type="journal article" date="2021" name="PeerJ">
        <title>Extensive microbial diversity within the chicken gut microbiome revealed by metagenomics and culture.</title>
        <authorList>
            <person name="Gilroy R."/>
            <person name="Ravi A."/>
            <person name="Getino M."/>
            <person name="Pursley I."/>
            <person name="Horton D.L."/>
            <person name="Alikhan N.F."/>
            <person name="Baker D."/>
            <person name="Gharbi K."/>
            <person name="Hall N."/>
            <person name="Watson M."/>
            <person name="Adriaenssens E.M."/>
            <person name="Foster-Nyarko E."/>
            <person name="Jarju S."/>
            <person name="Secka A."/>
            <person name="Antonio M."/>
            <person name="Oren A."/>
            <person name="Chaudhuri R.R."/>
            <person name="La Ragione R."/>
            <person name="Hildebrand F."/>
            <person name="Pallen M.J."/>
        </authorList>
    </citation>
    <scope>NUCLEOTIDE SEQUENCE</scope>
    <source>
        <strain evidence="12">2239</strain>
    </source>
</reference>
<organism evidence="12 13">
    <name type="scientific">Candidatus Allofournierella pullicola</name>
    <dbReference type="NCBI Taxonomy" id="2838596"/>
    <lineage>
        <taxon>Bacteria</taxon>
        <taxon>Bacillati</taxon>
        <taxon>Bacillota</taxon>
        <taxon>Clostridia</taxon>
        <taxon>Eubacteriales</taxon>
        <taxon>Oscillospiraceae</taxon>
        <taxon>Allofournierella</taxon>
    </lineage>
</organism>
<dbReference type="GO" id="GO:0000976">
    <property type="term" value="F:transcription cis-regulatory region binding"/>
    <property type="evidence" value="ECO:0007669"/>
    <property type="project" value="TreeGrafter"/>
</dbReference>
<dbReference type="Gene3D" id="6.10.250.690">
    <property type="match status" value="1"/>
</dbReference>